<evidence type="ECO:0000313" key="2">
    <source>
        <dbReference type="Proteomes" id="UP000031368"/>
    </source>
</evidence>
<dbReference type="PANTHER" id="PTHR34129:SF1">
    <property type="entry name" value="DUF952 DOMAIN-CONTAINING PROTEIN"/>
    <property type="match status" value="1"/>
</dbReference>
<dbReference type="AlphaFoldDB" id="A0A0B4WZG4"/>
<sequence>MSVTPVVYKIVTEALWQEARQSGVFRGAGIDLKDNFIHLSTERQVRRTVALFFAGQPGLLLIAIDSGKLGDKLIFEPSRDGDLFPHLYAELPLSAVIWERPLPLDDAGQHIFPELLS</sequence>
<protein>
    <recommendedName>
        <fullName evidence="3">DUF952 domain-containing protein</fullName>
    </recommendedName>
</protein>
<dbReference type="PANTHER" id="PTHR34129">
    <property type="entry name" value="BLR1139 PROTEIN"/>
    <property type="match status" value="1"/>
</dbReference>
<name>A0A0B4WZG4_9HYPH</name>
<dbReference type="RefSeq" id="WP_039846607.1">
    <property type="nucleotide sequence ID" value="NZ_CP006877.1"/>
</dbReference>
<dbReference type="Pfam" id="PF06108">
    <property type="entry name" value="DUF952"/>
    <property type="match status" value="1"/>
</dbReference>
<gene>
    <name evidence="1" type="ORF">RGR602_CH00565</name>
</gene>
<dbReference type="Proteomes" id="UP000031368">
    <property type="component" value="Chromosome"/>
</dbReference>
<accession>A0A0B4WZG4</accession>
<reference evidence="1 2" key="1">
    <citation type="submission" date="2013-11" db="EMBL/GenBank/DDBJ databases">
        <title>Complete genome sequence of Rhizobium gallicum bv. gallicum R602.</title>
        <authorList>
            <person name="Bustos P."/>
            <person name="Santamaria R.I."/>
            <person name="Lozano L."/>
            <person name="Acosta J.L."/>
            <person name="Ormeno-Orrillo E."/>
            <person name="Rogel M.A."/>
            <person name="Romero D."/>
            <person name="Cevallos M.A."/>
            <person name="Martinez-Romero E."/>
            <person name="Gonzalez V."/>
        </authorList>
    </citation>
    <scope>NUCLEOTIDE SEQUENCE [LARGE SCALE GENOMIC DNA]</scope>
    <source>
        <strain evidence="1 2">R602</strain>
    </source>
</reference>
<evidence type="ECO:0008006" key="3">
    <source>
        <dbReference type="Google" id="ProtNLM"/>
    </source>
</evidence>
<dbReference type="KEGG" id="rga:RGR602_CH00565"/>
<organism evidence="1 2">
    <name type="scientific">Rhizobium gallicum bv. gallicum R602sp</name>
    <dbReference type="NCBI Taxonomy" id="1041138"/>
    <lineage>
        <taxon>Bacteria</taxon>
        <taxon>Pseudomonadati</taxon>
        <taxon>Pseudomonadota</taxon>
        <taxon>Alphaproteobacteria</taxon>
        <taxon>Hyphomicrobiales</taxon>
        <taxon>Rhizobiaceae</taxon>
        <taxon>Rhizobium/Agrobacterium group</taxon>
        <taxon>Rhizobium</taxon>
    </lineage>
</organism>
<dbReference type="Gene3D" id="3.20.170.20">
    <property type="entry name" value="Protein of unknown function DUF952"/>
    <property type="match status" value="1"/>
</dbReference>
<proteinExistence type="predicted"/>
<dbReference type="EMBL" id="CP006877">
    <property type="protein sequence ID" value="AJD39930.1"/>
    <property type="molecule type" value="Genomic_DNA"/>
</dbReference>
<evidence type="ECO:0000313" key="1">
    <source>
        <dbReference type="EMBL" id="AJD39930.1"/>
    </source>
</evidence>
<dbReference type="SUPFAM" id="SSF56399">
    <property type="entry name" value="ADP-ribosylation"/>
    <property type="match status" value="1"/>
</dbReference>
<dbReference type="HOGENOM" id="CLU_129452_0_0_5"/>
<keyword evidence="2" id="KW-1185">Reference proteome</keyword>
<dbReference type="InterPro" id="IPR009297">
    <property type="entry name" value="DUF952"/>
</dbReference>